<reference evidence="11" key="1">
    <citation type="submission" date="2021-04" db="EMBL/GenBank/DDBJ databases">
        <title>Ouciella asimina sp. nov., isolated from the surface seawater in the hydrothermal field of Okinawa Trough.</title>
        <authorList>
            <person name="Shuang W."/>
        </authorList>
    </citation>
    <scope>NUCLEOTIDE SEQUENCE</scope>
    <source>
        <strain evidence="11">LXI357</strain>
    </source>
</reference>
<keyword evidence="7" id="KW-0998">Cell outer membrane</keyword>
<keyword evidence="3" id="KW-0813">Transport</keyword>
<evidence type="ECO:0000313" key="12">
    <source>
        <dbReference type="Proteomes" id="UP000676996"/>
    </source>
</evidence>
<evidence type="ECO:0000256" key="5">
    <source>
        <dbReference type="ARBA" id="ARBA00022692"/>
    </source>
</evidence>
<dbReference type="Proteomes" id="UP000676996">
    <property type="component" value="Unassembled WGS sequence"/>
</dbReference>
<dbReference type="PANTHER" id="PTHR30026">
    <property type="entry name" value="OUTER MEMBRANE PROTEIN TOLC"/>
    <property type="match status" value="1"/>
</dbReference>
<keyword evidence="8" id="KW-0175">Coiled coil</keyword>
<dbReference type="GO" id="GO:0015562">
    <property type="term" value="F:efflux transmembrane transporter activity"/>
    <property type="evidence" value="ECO:0007669"/>
    <property type="project" value="InterPro"/>
</dbReference>
<dbReference type="AlphaFoldDB" id="A0A8T4IBU1"/>
<dbReference type="Gene3D" id="1.20.1600.10">
    <property type="entry name" value="Outer membrane efflux proteins (OEP)"/>
    <property type="match status" value="1"/>
</dbReference>
<name>A0A8T4IBU1_9SPHN</name>
<evidence type="ECO:0000313" key="11">
    <source>
        <dbReference type="EMBL" id="MBR0551841.1"/>
    </source>
</evidence>
<evidence type="ECO:0000256" key="10">
    <source>
        <dbReference type="SAM" id="SignalP"/>
    </source>
</evidence>
<keyword evidence="12" id="KW-1185">Reference proteome</keyword>
<dbReference type="NCBIfam" id="TIGR01844">
    <property type="entry name" value="type_I_sec_TolC"/>
    <property type="match status" value="1"/>
</dbReference>
<keyword evidence="5" id="KW-0812">Transmembrane</keyword>
<evidence type="ECO:0000256" key="7">
    <source>
        <dbReference type="ARBA" id="ARBA00023237"/>
    </source>
</evidence>
<feature type="chain" id="PRO_5035876926" evidence="10">
    <location>
        <begin position="24"/>
        <end position="505"/>
    </location>
</feature>
<dbReference type="InterPro" id="IPR010130">
    <property type="entry name" value="T1SS_OMP_TolC"/>
</dbReference>
<dbReference type="GO" id="GO:1990281">
    <property type="term" value="C:efflux pump complex"/>
    <property type="evidence" value="ECO:0007669"/>
    <property type="project" value="TreeGrafter"/>
</dbReference>
<dbReference type="SUPFAM" id="SSF56954">
    <property type="entry name" value="Outer membrane efflux proteins (OEP)"/>
    <property type="match status" value="1"/>
</dbReference>
<dbReference type="Pfam" id="PF02321">
    <property type="entry name" value="OEP"/>
    <property type="match status" value="2"/>
</dbReference>
<dbReference type="EMBL" id="JAGRQC010000001">
    <property type="protein sequence ID" value="MBR0551841.1"/>
    <property type="molecule type" value="Genomic_DNA"/>
</dbReference>
<sequence length="505" mass="53759">MKRTHRWILGASLFALTTAPASADTLREALLKAYQTNPTITGARADLRATDENVPIARASGLPSADVTGAYNENVVSAQDSYLAPARVLTARPQLSVPIYQGGAVKNSVRAAETRVLAGRASLRGTEANLFTRVVAAYMDVIRDQAIVQLNQQNVHVLDVNLQATQDRFQVGDLTRTDVAQSEARLAQARGQLRNAQAQLISSRETYVQVVGDAPQDLQPPPPLPTLPNSPQQAVSVALNENPSLEAAKQARRASAFDVSTARAGTKPKLNVVVGANYNNYLGSLGSIPGAGTVADQTSTSATAGLQLSLPLFQGGRPAAQVRKAQAQESSAIERVTEVQRGVIADTRSAYASWKAAQDLIDSSQVAVRANRLSLEGVRAENSVGTRTILDILNAEQELLNSQVNLVTAQRNAYVAGFALLAAMGKAEAQDLQLDSSSLYDPTINYQRVRGKIWDWDSDPTPKPVATDTDQTAPQTSDVNGQLQGDLAIDPATMPGQTTNPPNGQ</sequence>
<comment type="similarity">
    <text evidence="2">Belongs to the outer membrane factor (OMF) (TC 1.B.17) family.</text>
</comment>
<feature type="region of interest" description="Disordered" evidence="9">
    <location>
        <begin position="455"/>
        <end position="505"/>
    </location>
</feature>
<evidence type="ECO:0000256" key="4">
    <source>
        <dbReference type="ARBA" id="ARBA00022452"/>
    </source>
</evidence>
<keyword evidence="10" id="KW-0732">Signal</keyword>
<evidence type="ECO:0000256" key="8">
    <source>
        <dbReference type="SAM" id="Coils"/>
    </source>
</evidence>
<keyword evidence="4" id="KW-1134">Transmembrane beta strand</keyword>
<keyword evidence="6" id="KW-0472">Membrane</keyword>
<gene>
    <name evidence="11" type="ORF">J7S20_04900</name>
</gene>
<feature type="coiled-coil region" evidence="8">
    <location>
        <begin position="179"/>
        <end position="206"/>
    </location>
</feature>
<dbReference type="GO" id="GO:0009279">
    <property type="term" value="C:cell outer membrane"/>
    <property type="evidence" value="ECO:0007669"/>
    <property type="project" value="UniProtKB-SubCell"/>
</dbReference>
<dbReference type="InterPro" id="IPR051906">
    <property type="entry name" value="TolC-like"/>
</dbReference>
<feature type="compositionally biased region" description="Polar residues" evidence="9">
    <location>
        <begin position="495"/>
        <end position="505"/>
    </location>
</feature>
<proteinExistence type="inferred from homology"/>
<dbReference type="GO" id="GO:0015288">
    <property type="term" value="F:porin activity"/>
    <property type="evidence" value="ECO:0007669"/>
    <property type="project" value="TreeGrafter"/>
</dbReference>
<comment type="caution">
    <text evidence="11">The sequence shown here is derived from an EMBL/GenBank/DDBJ whole genome shotgun (WGS) entry which is preliminary data.</text>
</comment>
<evidence type="ECO:0000256" key="6">
    <source>
        <dbReference type="ARBA" id="ARBA00023136"/>
    </source>
</evidence>
<feature type="signal peptide" evidence="10">
    <location>
        <begin position="1"/>
        <end position="23"/>
    </location>
</feature>
<evidence type="ECO:0000256" key="2">
    <source>
        <dbReference type="ARBA" id="ARBA00007613"/>
    </source>
</evidence>
<protein>
    <submittedName>
        <fullName evidence="11">TolC family outer membrane protein</fullName>
    </submittedName>
</protein>
<dbReference type="InterPro" id="IPR003423">
    <property type="entry name" value="OMP_efflux"/>
</dbReference>
<dbReference type="RefSeq" id="WP_284053101.1">
    <property type="nucleotide sequence ID" value="NZ_JAGRQC010000001.1"/>
</dbReference>
<evidence type="ECO:0000256" key="9">
    <source>
        <dbReference type="SAM" id="MobiDB-lite"/>
    </source>
</evidence>
<feature type="compositionally biased region" description="Polar residues" evidence="9">
    <location>
        <begin position="468"/>
        <end position="483"/>
    </location>
</feature>
<organism evidence="11 12">
    <name type="scientific">Stakelama marina</name>
    <dbReference type="NCBI Taxonomy" id="2826939"/>
    <lineage>
        <taxon>Bacteria</taxon>
        <taxon>Pseudomonadati</taxon>
        <taxon>Pseudomonadota</taxon>
        <taxon>Alphaproteobacteria</taxon>
        <taxon>Sphingomonadales</taxon>
        <taxon>Sphingomonadaceae</taxon>
        <taxon>Stakelama</taxon>
    </lineage>
</organism>
<evidence type="ECO:0000256" key="1">
    <source>
        <dbReference type="ARBA" id="ARBA00004442"/>
    </source>
</evidence>
<dbReference type="PANTHER" id="PTHR30026:SF22">
    <property type="entry name" value="OUTER MEMBRANE EFFLUX PROTEIN"/>
    <property type="match status" value="1"/>
</dbReference>
<accession>A0A8T4IBU1</accession>
<evidence type="ECO:0000256" key="3">
    <source>
        <dbReference type="ARBA" id="ARBA00022448"/>
    </source>
</evidence>
<comment type="subcellular location">
    <subcellularLocation>
        <location evidence="1">Cell outer membrane</location>
    </subcellularLocation>
</comment>